<keyword evidence="3" id="KW-1185">Reference proteome</keyword>
<sequence>MDRLCETGQDMEEKGGDEGMTSVPRNIAISNMTLAVHSRRDITRQAESEYVWSFRLVSLSLGSPPLGRVSIMVAVNGIHNSNATTSVYMVGLFEPRKHQKLESRSKVLSTSVYCRHELLERGVRVENTV</sequence>
<dbReference type="EMBL" id="OV170233">
    <property type="protein sequence ID" value="CAH0718960.1"/>
    <property type="molecule type" value="Genomic_DNA"/>
</dbReference>
<evidence type="ECO:0000313" key="2">
    <source>
        <dbReference type="EMBL" id="CAH0718960.1"/>
    </source>
</evidence>
<name>A0A8J9VGJ5_9NEOP</name>
<feature type="region of interest" description="Disordered" evidence="1">
    <location>
        <begin position="1"/>
        <end position="22"/>
    </location>
</feature>
<organism evidence="2 3">
    <name type="scientific">Brenthis ino</name>
    <name type="common">lesser marbled fritillary</name>
    <dbReference type="NCBI Taxonomy" id="405034"/>
    <lineage>
        <taxon>Eukaryota</taxon>
        <taxon>Metazoa</taxon>
        <taxon>Ecdysozoa</taxon>
        <taxon>Arthropoda</taxon>
        <taxon>Hexapoda</taxon>
        <taxon>Insecta</taxon>
        <taxon>Pterygota</taxon>
        <taxon>Neoptera</taxon>
        <taxon>Endopterygota</taxon>
        <taxon>Lepidoptera</taxon>
        <taxon>Glossata</taxon>
        <taxon>Ditrysia</taxon>
        <taxon>Papilionoidea</taxon>
        <taxon>Nymphalidae</taxon>
        <taxon>Heliconiinae</taxon>
        <taxon>Argynnini</taxon>
        <taxon>Brenthis</taxon>
    </lineage>
</organism>
<dbReference type="AlphaFoldDB" id="A0A8J9VGJ5"/>
<evidence type="ECO:0000313" key="3">
    <source>
        <dbReference type="Proteomes" id="UP000838878"/>
    </source>
</evidence>
<evidence type="ECO:0000256" key="1">
    <source>
        <dbReference type="SAM" id="MobiDB-lite"/>
    </source>
</evidence>
<feature type="non-terminal residue" evidence="2">
    <location>
        <position position="129"/>
    </location>
</feature>
<accession>A0A8J9VGJ5</accession>
<feature type="compositionally biased region" description="Basic and acidic residues" evidence="1">
    <location>
        <begin position="1"/>
        <end position="17"/>
    </location>
</feature>
<proteinExistence type="predicted"/>
<reference evidence="2" key="1">
    <citation type="submission" date="2021-12" db="EMBL/GenBank/DDBJ databases">
        <authorList>
            <person name="Martin H S."/>
        </authorList>
    </citation>
    <scope>NUCLEOTIDE SEQUENCE</scope>
</reference>
<gene>
    <name evidence="2" type="ORF">BINO364_LOCUS5364</name>
</gene>
<protein>
    <submittedName>
        <fullName evidence="2">Uncharacterized protein</fullName>
    </submittedName>
</protein>
<dbReference type="Proteomes" id="UP000838878">
    <property type="component" value="Chromosome 13"/>
</dbReference>